<feature type="domain" description="Hypersensitivity response secretion-like HrpJ" evidence="1">
    <location>
        <begin position="62"/>
        <end position="228"/>
    </location>
</feature>
<accession>A0ABV4E523</accession>
<protein>
    <submittedName>
        <fullName evidence="3">Type III secretion system gatekeeper subunit SctW</fullName>
    </submittedName>
</protein>
<gene>
    <name evidence="3" type="primary">sctW</name>
    <name evidence="3" type="ORF">AB6T85_06005</name>
</gene>
<proteinExistence type="predicted"/>
<dbReference type="Pfam" id="PF09059">
    <property type="entry name" value="TyeA"/>
    <property type="match status" value="1"/>
</dbReference>
<dbReference type="Proteomes" id="UP001565243">
    <property type="component" value="Unassembled WGS sequence"/>
</dbReference>
<reference evidence="3 4" key="1">
    <citation type="submission" date="2024-07" db="EMBL/GenBank/DDBJ databases">
        <authorList>
            <person name="Hebao G."/>
        </authorList>
    </citation>
    <scope>NUCLEOTIDE SEQUENCE [LARGE SCALE GENOMIC DNA]</scope>
    <source>
        <strain evidence="3 4">ACCC 02193</strain>
    </source>
</reference>
<dbReference type="RefSeq" id="WP_369895009.1">
    <property type="nucleotide sequence ID" value="NZ_JBGFFX010000002.1"/>
</dbReference>
<evidence type="ECO:0000259" key="2">
    <source>
        <dbReference type="Pfam" id="PF09059"/>
    </source>
</evidence>
<evidence type="ECO:0000259" key="1">
    <source>
        <dbReference type="Pfam" id="PF07201"/>
    </source>
</evidence>
<organism evidence="3 4">
    <name type="scientific">Erwinia aeris</name>
    <dbReference type="NCBI Taxonomy" id="3239803"/>
    <lineage>
        <taxon>Bacteria</taxon>
        <taxon>Pseudomonadati</taxon>
        <taxon>Pseudomonadota</taxon>
        <taxon>Gammaproteobacteria</taxon>
        <taxon>Enterobacterales</taxon>
        <taxon>Erwiniaceae</taxon>
        <taxon>Erwinia</taxon>
    </lineage>
</organism>
<dbReference type="Gene3D" id="1.10.150.630">
    <property type="match status" value="1"/>
</dbReference>
<dbReference type="SUPFAM" id="SSF140591">
    <property type="entry name" value="Type III secretion system domain"/>
    <property type="match status" value="1"/>
</dbReference>
<dbReference type="InterPro" id="IPR015144">
    <property type="entry name" value="T3SS_TyeA"/>
</dbReference>
<dbReference type="InterPro" id="IPR010812">
    <property type="entry name" value="HrpJ-like"/>
</dbReference>
<evidence type="ECO:0000313" key="4">
    <source>
        <dbReference type="Proteomes" id="UP001565243"/>
    </source>
</evidence>
<feature type="domain" description="Type III secretion system effector delivery regulator TyeA" evidence="2">
    <location>
        <begin position="302"/>
        <end position="361"/>
    </location>
</feature>
<name>A0ABV4E523_9GAMM</name>
<comment type="caution">
    <text evidence="3">The sequence shown here is derived from an EMBL/GenBank/DDBJ whole genome shotgun (WGS) entry which is preliminary data.</text>
</comment>
<dbReference type="EMBL" id="JBGFFX010000002">
    <property type="protein sequence ID" value="MEY8769984.1"/>
    <property type="molecule type" value="Genomic_DNA"/>
</dbReference>
<dbReference type="Pfam" id="PF07201">
    <property type="entry name" value="HrpJ"/>
    <property type="match status" value="1"/>
</dbReference>
<dbReference type="InterPro" id="IPR013401">
    <property type="entry name" value="T3SS_LcrE"/>
</dbReference>
<keyword evidence="4" id="KW-1185">Reference proteome</keyword>
<evidence type="ECO:0000313" key="3">
    <source>
        <dbReference type="EMBL" id="MEY8769984.1"/>
    </source>
</evidence>
<dbReference type="NCBIfam" id="TIGR02568">
    <property type="entry name" value="LcrE"/>
    <property type="match status" value="1"/>
</dbReference>
<sequence length="387" mass="42555">MIKVQSSLQYQQALAKTVLKQDIPRPAATGTGTGPEVRARPVNTPLAAASLTDSLEEIGMMFSEKVEKKTKGLNRRQINTQHLRSNRGAVERIERLGELYQMLDDEQQEKLEARLGALKGVLGREPDAEQLVASVDNDPARCDLLLRMTLREADRSGDIATANAAGEALNKLDEQYGESVRAGLNTASAIASFTTDPTEKQAIRHLYYHGIVKHQSAAVMLDSLLERFGREQFVPGLRTLQRALAEDIASLTPSLSSRSLHKIHVALSEAGQLTQMIAHSDKLLNRLRSGGKIPLSALDGLAMTRRLLGIAEMGLQPRDITAIVKEFEVEQPQARMRFLNGLLPLVNDMPPKLWRDQKNQPEAATLLRATITKLINDQNRAGSQGAV</sequence>